<dbReference type="GO" id="GO:0005615">
    <property type="term" value="C:extracellular space"/>
    <property type="evidence" value="ECO:0007669"/>
    <property type="project" value="UniProtKB-KW"/>
</dbReference>
<evidence type="ECO:0000313" key="8">
    <source>
        <dbReference type="Proteomes" id="UP000472263"/>
    </source>
</evidence>
<dbReference type="Ensembl" id="ENSMMDT00005004159.1">
    <property type="protein sequence ID" value="ENSMMDP00005004047.1"/>
    <property type="gene ID" value="ENSMMDG00005002243.1"/>
</dbReference>
<dbReference type="GO" id="GO:0005125">
    <property type="term" value="F:cytokine activity"/>
    <property type="evidence" value="ECO:0007669"/>
    <property type="project" value="UniProtKB-KW"/>
</dbReference>
<evidence type="ECO:0000256" key="5">
    <source>
        <dbReference type="ARBA" id="ARBA00023157"/>
    </source>
</evidence>
<evidence type="ECO:0000256" key="2">
    <source>
        <dbReference type="ARBA" id="ARBA00022514"/>
    </source>
</evidence>
<dbReference type="GO" id="GO:0005126">
    <property type="term" value="F:cytokine receptor binding"/>
    <property type="evidence" value="ECO:0007669"/>
    <property type="project" value="InterPro"/>
</dbReference>
<sequence length="189" mass="20745">MSPSASSLLLLQLLSLVLMAVAMPTCEFRGNVVQEAHNLLRDMGGPLPVHCLQYNSVVSFPSSALPAGSGRPQCRRTLWVIYETLKGAGQVFEDNEVPVGEGGVSWDSQKLDNFQNLLYRLVEDGSCVSTNQSISQSINQSINHQCTNQWGWGCVLWQGSAGCGWLLLRRDLLLALRSGLQQHHLSCFS</sequence>
<evidence type="ECO:0000313" key="7">
    <source>
        <dbReference type="Ensembl" id="ENSMMDP00005004047.1"/>
    </source>
</evidence>
<evidence type="ECO:0000256" key="6">
    <source>
        <dbReference type="SAM" id="SignalP"/>
    </source>
</evidence>
<gene>
    <name evidence="7" type="primary">LOC115363565</name>
</gene>
<reference evidence="7" key="1">
    <citation type="submission" date="2019-06" db="EMBL/GenBank/DDBJ databases">
        <authorList>
            <consortium name="Wellcome Sanger Institute Data Sharing"/>
        </authorList>
    </citation>
    <scope>NUCLEOTIDE SEQUENCE [LARGE SCALE GENOMIC DNA]</scope>
</reference>
<dbReference type="SUPFAM" id="SSF47266">
    <property type="entry name" value="4-helical cytokines"/>
    <property type="match status" value="1"/>
</dbReference>
<proteinExistence type="predicted"/>
<keyword evidence="6" id="KW-0732">Signal</keyword>
<evidence type="ECO:0000256" key="1">
    <source>
        <dbReference type="ARBA" id="ARBA00004613"/>
    </source>
</evidence>
<protein>
    <submittedName>
        <fullName evidence="7">Uncharacterized protein</fullName>
    </submittedName>
</protein>
<evidence type="ECO:0000256" key="3">
    <source>
        <dbReference type="ARBA" id="ARBA00022525"/>
    </source>
</evidence>
<name>A0A667WPN9_9TELE</name>
<accession>A0A667WPN9</accession>
<organism evidence="7 8">
    <name type="scientific">Myripristis murdjan</name>
    <name type="common">pinecone soldierfish</name>
    <dbReference type="NCBI Taxonomy" id="586833"/>
    <lineage>
        <taxon>Eukaryota</taxon>
        <taxon>Metazoa</taxon>
        <taxon>Chordata</taxon>
        <taxon>Craniata</taxon>
        <taxon>Vertebrata</taxon>
        <taxon>Euteleostomi</taxon>
        <taxon>Actinopterygii</taxon>
        <taxon>Neopterygii</taxon>
        <taxon>Teleostei</taxon>
        <taxon>Neoteleostei</taxon>
        <taxon>Acanthomorphata</taxon>
        <taxon>Holocentriformes</taxon>
        <taxon>Holocentridae</taxon>
        <taxon>Myripristis</taxon>
    </lineage>
</organism>
<reference evidence="7" key="2">
    <citation type="submission" date="2025-08" db="UniProtKB">
        <authorList>
            <consortium name="Ensembl"/>
        </authorList>
    </citation>
    <scope>IDENTIFICATION</scope>
</reference>
<dbReference type="Gene3D" id="1.20.1250.10">
    <property type="match status" value="1"/>
</dbReference>
<keyword evidence="3" id="KW-0964">Secreted</keyword>
<dbReference type="GO" id="GO:0051607">
    <property type="term" value="P:defense response to virus"/>
    <property type="evidence" value="ECO:0007669"/>
    <property type="project" value="UniProtKB-KW"/>
</dbReference>
<reference evidence="7" key="3">
    <citation type="submission" date="2025-09" db="UniProtKB">
        <authorList>
            <consortium name="Ensembl"/>
        </authorList>
    </citation>
    <scope>IDENTIFICATION</scope>
</reference>
<keyword evidence="5" id="KW-1015">Disulfide bond</keyword>
<comment type="subcellular location">
    <subcellularLocation>
        <location evidence="1">Secreted</location>
    </subcellularLocation>
</comment>
<dbReference type="AlphaFoldDB" id="A0A667WPN9"/>
<feature type="chain" id="PRO_5025471839" evidence="6">
    <location>
        <begin position="23"/>
        <end position="189"/>
    </location>
</feature>
<dbReference type="GeneTree" id="ENSGT00940000176891"/>
<feature type="signal peptide" evidence="6">
    <location>
        <begin position="1"/>
        <end position="22"/>
    </location>
</feature>
<keyword evidence="8" id="KW-1185">Reference proteome</keyword>
<dbReference type="InterPro" id="IPR000471">
    <property type="entry name" value="Interferon_alpha/beta/delta"/>
</dbReference>
<dbReference type="Proteomes" id="UP000472263">
    <property type="component" value="Chromosome 8"/>
</dbReference>
<dbReference type="InterPro" id="IPR009079">
    <property type="entry name" value="4_helix_cytokine-like_core"/>
</dbReference>
<keyword evidence="2" id="KW-0202">Cytokine</keyword>
<evidence type="ECO:0000256" key="4">
    <source>
        <dbReference type="ARBA" id="ARBA00023118"/>
    </source>
</evidence>
<keyword evidence="4" id="KW-0051">Antiviral defense</keyword>
<dbReference type="InParanoid" id="A0A667WPN9"/>
<dbReference type="Pfam" id="PF00143">
    <property type="entry name" value="Interferon"/>
    <property type="match status" value="1"/>
</dbReference>